<keyword evidence="3" id="KW-1185">Reference proteome</keyword>
<gene>
    <name evidence="1" type="ORF">SS50377_17908</name>
    <name evidence="2" type="ORF">SS50377_28035</name>
</gene>
<sequence length="269" mass="30591">MGADFSTKWFDAAYSNNVKILQELKMYNIIEESSSSSRHGFGAIHYASYFGNKQAVEFLETKEASLLTKYPVWLALNTRDNKKVLFPEGLSYQCILALQGKSQLLIDSILRIGVIRSEIPLFCCLIIGNQYHIMRDFNQRIFANVVKNSSIYSNPLLVAAILGHIQYINFITDSIKKDSYGNSTWMLKNASKNLQQYYNKLAFKGLQNISGITLAIENAKDQIKFTISKLVYRDILMGNKIMGLRLDEFCIKTTNGMMTPCNSIDQLQK</sequence>
<dbReference type="InterPro" id="IPR036770">
    <property type="entry name" value="Ankyrin_rpt-contain_sf"/>
</dbReference>
<organism evidence="1">
    <name type="scientific">Spironucleus salmonicida</name>
    <dbReference type="NCBI Taxonomy" id="348837"/>
    <lineage>
        <taxon>Eukaryota</taxon>
        <taxon>Metamonada</taxon>
        <taxon>Diplomonadida</taxon>
        <taxon>Hexamitidae</taxon>
        <taxon>Hexamitinae</taxon>
        <taxon>Spironucleus</taxon>
    </lineage>
</organism>
<dbReference type="EMBL" id="KI546159">
    <property type="protein sequence ID" value="EST42589.1"/>
    <property type="molecule type" value="Genomic_DNA"/>
</dbReference>
<evidence type="ECO:0008006" key="4">
    <source>
        <dbReference type="Google" id="ProtNLM"/>
    </source>
</evidence>
<evidence type="ECO:0000313" key="3">
    <source>
        <dbReference type="Proteomes" id="UP000018208"/>
    </source>
</evidence>
<proteinExistence type="predicted"/>
<evidence type="ECO:0000313" key="1">
    <source>
        <dbReference type="EMBL" id="EST42589.1"/>
    </source>
</evidence>
<dbReference type="OrthoDB" id="10688290at2759"/>
<evidence type="ECO:0000313" key="2">
    <source>
        <dbReference type="EMBL" id="KAH0570060.1"/>
    </source>
</evidence>
<dbReference type="SUPFAM" id="SSF48403">
    <property type="entry name" value="Ankyrin repeat"/>
    <property type="match status" value="1"/>
</dbReference>
<dbReference type="VEuPathDB" id="GiardiaDB:SS50377_28035"/>
<protein>
    <recommendedName>
        <fullName evidence="4">Ankyrin repeat-containing protein</fullName>
    </recommendedName>
</protein>
<name>V6LPD8_9EUKA</name>
<reference evidence="2" key="2">
    <citation type="submission" date="2020-12" db="EMBL/GenBank/DDBJ databases">
        <title>New Spironucleus salmonicida genome in near-complete chromosomes.</title>
        <authorList>
            <person name="Xu F."/>
            <person name="Kurt Z."/>
            <person name="Jimenez-Gonzalez A."/>
            <person name="Astvaldsson A."/>
            <person name="Andersson J.O."/>
            <person name="Svard S.G."/>
        </authorList>
    </citation>
    <scope>NUCLEOTIDE SEQUENCE</scope>
    <source>
        <strain evidence="2">ATCC 50377</strain>
    </source>
</reference>
<dbReference type="Proteomes" id="UP000018208">
    <property type="component" value="Unassembled WGS sequence"/>
</dbReference>
<dbReference type="AlphaFoldDB" id="V6LPD8"/>
<reference evidence="1 2" key="1">
    <citation type="journal article" date="2014" name="PLoS Genet.">
        <title>The Genome of Spironucleus salmonicida Highlights a Fish Pathogen Adapted to Fluctuating Environments.</title>
        <authorList>
            <person name="Xu F."/>
            <person name="Jerlstrom-Hultqvist J."/>
            <person name="Einarsson E."/>
            <person name="Astvaldsson A."/>
            <person name="Svard S.G."/>
            <person name="Andersson J.O."/>
        </authorList>
    </citation>
    <scope>NUCLEOTIDE SEQUENCE</scope>
    <source>
        <strain evidence="2">ATCC 50377</strain>
    </source>
</reference>
<accession>V6LPD8</accession>
<dbReference type="EMBL" id="AUWU02000008">
    <property type="protein sequence ID" value="KAH0570060.1"/>
    <property type="molecule type" value="Genomic_DNA"/>
</dbReference>